<feature type="domain" description="Type 4 fimbrial biogenesis protein PilX N-terminal" evidence="3">
    <location>
        <begin position="24"/>
        <end position="73"/>
    </location>
</feature>
<dbReference type="STRING" id="631362.Thi970DRAFT_00805"/>
<name>H8YXH6_9GAMM</name>
<dbReference type="HOGENOM" id="CLU_103317_3_1_6"/>
<keyword evidence="1" id="KW-0812">Transmembrane</keyword>
<keyword evidence="1" id="KW-1133">Transmembrane helix</keyword>
<evidence type="ECO:0000313" key="4">
    <source>
        <dbReference type="EMBL" id="EIC23152.1"/>
    </source>
</evidence>
<dbReference type="AlphaFoldDB" id="H8YXH6"/>
<sequence>MPKFSSPCLLATRARYASHRTQSGTVLAITLVFLLLTTIVGVTAITNSTFDERIAGNLRDRNNAFEAAELALRYGEALANPAPNAPEAFQQKSKDAPIYHGDLDYFAKDWDEDTAPRIERNMDDLQKNTPSGDEGDAPGLVDFPLMAKLPQYVIQEGGGNNRAVKNAFGWNKSQTAYYTVTARGEGVNSPAVVVLQTGVLRMESQ</sequence>
<dbReference type="InterPro" id="IPR025205">
    <property type="entry name" value="PilX/PilW_C"/>
</dbReference>
<dbReference type="OrthoDB" id="5772909at2"/>
<dbReference type="eggNOG" id="COG4726">
    <property type="taxonomic scope" value="Bacteria"/>
</dbReference>
<organism evidence="4 5">
    <name type="scientific">Thiorhodovibrio frisius</name>
    <dbReference type="NCBI Taxonomy" id="631362"/>
    <lineage>
        <taxon>Bacteria</taxon>
        <taxon>Pseudomonadati</taxon>
        <taxon>Pseudomonadota</taxon>
        <taxon>Gammaproteobacteria</taxon>
        <taxon>Chromatiales</taxon>
        <taxon>Chromatiaceae</taxon>
        <taxon>Thiorhodovibrio</taxon>
    </lineage>
</organism>
<dbReference type="Proteomes" id="UP000002964">
    <property type="component" value="Unassembled WGS sequence"/>
</dbReference>
<protein>
    <submittedName>
        <fullName evidence="4">Tfp pilus assembly protein PilX</fullName>
    </submittedName>
</protein>
<feature type="transmembrane region" description="Helical" evidence="1">
    <location>
        <begin position="27"/>
        <end position="50"/>
    </location>
</feature>
<evidence type="ECO:0000259" key="2">
    <source>
        <dbReference type="Pfam" id="PF13681"/>
    </source>
</evidence>
<reference evidence="4 5" key="2">
    <citation type="submission" date="2011-11" db="EMBL/GenBank/DDBJ databases">
        <authorList>
            <consortium name="US DOE Joint Genome Institute"/>
            <person name="Lucas S."/>
            <person name="Han J."/>
            <person name="Lapidus A."/>
            <person name="Cheng J.-F."/>
            <person name="Goodwin L."/>
            <person name="Pitluck S."/>
            <person name="Peters L."/>
            <person name="Ovchinnikova G."/>
            <person name="Zhang X."/>
            <person name="Detter J.C."/>
            <person name="Han C."/>
            <person name="Tapia R."/>
            <person name="Land M."/>
            <person name="Hauser L."/>
            <person name="Kyrpides N."/>
            <person name="Ivanova N."/>
            <person name="Pagani I."/>
            <person name="Vogl K."/>
            <person name="Liu Z."/>
            <person name="Overmann J."/>
            <person name="Frigaard N.-U."/>
            <person name="Bryant D."/>
            <person name="Woyke T."/>
        </authorList>
    </citation>
    <scope>NUCLEOTIDE SEQUENCE [LARGE SCALE GENOMIC DNA]</scope>
    <source>
        <strain evidence="4 5">970</strain>
    </source>
</reference>
<dbReference type="Pfam" id="PF14341">
    <property type="entry name" value="PilX_N"/>
    <property type="match status" value="1"/>
</dbReference>
<evidence type="ECO:0000313" key="5">
    <source>
        <dbReference type="Proteomes" id="UP000002964"/>
    </source>
</evidence>
<keyword evidence="5" id="KW-1185">Reference proteome</keyword>
<dbReference type="Pfam" id="PF13681">
    <property type="entry name" value="PilX"/>
    <property type="match status" value="1"/>
</dbReference>
<evidence type="ECO:0000256" key="1">
    <source>
        <dbReference type="SAM" id="Phobius"/>
    </source>
</evidence>
<accession>H8YXH6</accession>
<proteinExistence type="predicted"/>
<keyword evidence="1" id="KW-0472">Membrane</keyword>
<reference evidence="5" key="1">
    <citation type="submission" date="2011-06" db="EMBL/GenBank/DDBJ databases">
        <authorList>
            <consortium name="US DOE Joint Genome Institute (JGI-PGF)"/>
            <person name="Lucas S."/>
            <person name="Han J."/>
            <person name="Lapidus A."/>
            <person name="Cheng J.-F."/>
            <person name="Goodwin L."/>
            <person name="Pitluck S."/>
            <person name="Peters L."/>
            <person name="Land M.L."/>
            <person name="Hauser L."/>
            <person name="Vogl K."/>
            <person name="Liu Z."/>
            <person name="Overmann J."/>
            <person name="Frigaard N.-U."/>
            <person name="Bryant D.A."/>
            <person name="Woyke T.J."/>
        </authorList>
    </citation>
    <scope>NUCLEOTIDE SEQUENCE [LARGE SCALE GENOMIC DNA]</scope>
    <source>
        <strain evidence="5">970</strain>
    </source>
</reference>
<dbReference type="InterPro" id="IPR025746">
    <property type="entry name" value="PilX_N_dom"/>
</dbReference>
<dbReference type="EMBL" id="JH603168">
    <property type="protein sequence ID" value="EIC23152.1"/>
    <property type="molecule type" value="Genomic_DNA"/>
</dbReference>
<evidence type="ECO:0000259" key="3">
    <source>
        <dbReference type="Pfam" id="PF14341"/>
    </source>
</evidence>
<feature type="domain" description="PilX/PilW C-terminal" evidence="2">
    <location>
        <begin position="110"/>
        <end position="197"/>
    </location>
</feature>
<gene>
    <name evidence="4" type="ORF">Thi970DRAFT_00805</name>
</gene>